<evidence type="ECO:0000313" key="4">
    <source>
        <dbReference type="Proteomes" id="UP001608902"/>
    </source>
</evidence>
<feature type="domain" description="Serpin" evidence="2">
    <location>
        <begin position="28"/>
        <end position="238"/>
    </location>
</feature>
<dbReference type="InterPro" id="IPR023796">
    <property type="entry name" value="Serpin_dom"/>
</dbReference>
<organism evidence="3 4">
    <name type="scientific">Gnathostoma spinigerum</name>
    <dbReference type="NCBI Taxonomy" id="75299"/>
    <lineage>
        <taxon>Eukaryota</taxon>
        <taxon>Metazoa</taxon>
        <taxon>Ecdysozoa</taxon>
        <taxon>Nematoda</taxon>
        <taxon>Chromadorea</taxon>
        <taxon>Rhabditida</taxon>
        <taxon>Spirurina</taxon>
        <taxon>Gnathostomatomorpha</taxon>
        <taxon>Gnathostomatoidea</taxon>
        <taxon>Gnathostomatidae</taxon>
        <taxon>Gnathostoma</taxon>
    </lineage>
</organism>
<dbReference type="InterPro" id="IPR023795">
    <property type="entry name" value="Serpin_CS"/>
</dbReference>
<evidence type="ECO:0000256" key="1">
    <source>
        <dbReference type="ARBA" id="ARBA00009500"/>
    </source>
</evidence>
<evidence type="ECO:0000259" key="2">
    <source>
        <dbReference type="Pfam" id="PF00079"/>
    </source>
</evidence>
<dbReference type="InterPro" id="IPR036186">
    <property type="entry name" value="Serpin_sf"/>
</dbReference>
<comment type="similarity">
    <text evidence="1">Belongs to the serpin family.</text>
</comment>
<dbReference type="Proteomes" id="UP001608902">
    <property type="component" value="Unassembled WGS sequence"/>
</dbReference>
<gene>
    <name evidence="3" type="ORF">AB6A40_010152</name>
</gene>
<accession>A0ABD6F180</accession>
<proteinExistence type="inferred from homology"/>
<dbReference type="InterPro" id="IPR000215">
    <property type="entry name" value="Serpin_fam"/>
</dbReference>
<dbReference type="PROSITE" id="PS00284">
    <property type="entry name" value="SERPIN"/>
    <property type="match status" value="1"/>
</dbReference>
<sequence length="240" mass="27088">MTSFFQFTHENTNSEFDIFGRDGKALASYGNRLPFQGVWTVPIPPRTARAGQFHLADGSTKIIEFVDFEYEVLYGETDSAKVLALEFERTFDAKMFFILPKNESKFTEVQKELSGTSLLDLNQTVKPQAVNVQIPLFEIETSYSGEVDIKDRRLKHPKNLLGSLISSHLDGAKVKYFGGTTYFQVTEWGATGKGFEPAGPIRSWKRLESIETKYEFTADHPFLFAVTIRGIVLFLGRFGG</sequence>
<dbReference type="InterPro" id="IPR042185">
    <property type="entry name" value="Serpin_sf_2"/>
</dbReference>
<evidence type="ECO:0000313" key="3">
    <source>
        <dbReference type="EMBL" id="MFH4983443.1"/>
    </source>
</evidence>
<dbReference type="SUPFAM" id="SSF56574">
    <property type="entry name" value="Serpins"/>
    <property type="match status" value="1"/>
</dbReference>
<comment type="caution">
    <text evidence="3">The sequence shown here is derived from an EMBL/GenBank/DDBJ whole genome shotgun (WGS) entry which is preliminary data.</text>
</comment>
<dbReference type="PANTHER" id="PTHR11461:SF211">
    <property type="entry name" value="GH10112P-RELATED"/>
    <property type="match status" value="1"/>
</dbReference>
<protein>
    <recommendedName>
        <fullName evidence="2">Serpin domain-containing protein</fullName>
    </recommendedName>
</protein>
<name>A0ABD6F180_9BILA</name>
<dbReference type="AlphaFoldDB" id="A0ABD6F180"/>
<dbReference type="Gene3D" id="2.30.39.10">
    <property type="entry name" value="Alpha-1-antitrypsin, domain 1"/>
    <property type="match status" value="1"/>
</dbReference>
<dbReference type="PANTHER" id="PTHR11461">
    <property type="entry name" value="SERINE PROTEASE INHIBITOR, SERPIN"/>
    <property type="match status" value="1"/>
</dbReference>
<reference evidence="3 4" key="1">
    <citation type="submission" date="2024-08" db="EMBL/GenBank/DDBJ databases">
        <title>Gnathostoma spinigerum genome.</title>
        <authorList>
            <person name="Gonzalez-Bertolin B."/>
            <person name="Monzon S."/>
            <person name="Zaballos A."/>
            <person name="Jimenez P."/>
            <person name="Dekumyoy P."/>
            <person name="Varona S."/>
            <person name="Cuesta I."/>
            <person name="Sumanam S."/>
            <person name="Adisakwattana P."/>
            <person name="Gasser R.B."/>
            <person name="Hernandez-Gonzalez A."/>
            <person name="Young N.D."/>
            <person name="Perteguer M.J."/>
        </authorList>
    </citation>
    <scope>NUCLEOTIDE SEQUENCE [LARGE SCALE GENOMIC DNA]</scope>
    <source>
        <strain evidence="3">AL3</strain>
        <tissue evidence="3">Liver</tissue>
    </source>
</reference>
<keyword evidence="4" id="KW-1185">Reference proteome</keyword>
<dbReference type="EMBL" id="JBGFUD010012286">
    <property type="protein sequence ID" value="MFH4983443.1"/>
    <property type="molecule type" value="Genomic_DNA"/>
</dbReference>
<dbReference type="Pfam" id="PF00079">
    <property type="entry name" value="Serpin"/>
    <property type="match status" value="1"/>
</dbReference>